<reference evidence="2 3" key="1">
    <citation type="journal article" date="2013" name="Curr. Biol.">
        <title>The Genome of the Foraminiferan Reticulomyxa filosa.</title>
        <authorList>
            <person name="Glockner G."/>
            <person name="Hulsmann N."/>
            <person name="Schleicher M."/>
            <person name="Noegel A.A."/>
            <person name="Eichinger L."/>
            <person name="Gallinger C."/>
            <person name="Pawlowski J."/>
            <person name="Sierra R."/>
            <person name="Euteneuer U."/>
            <person name="Pillet L."/>
            <person name="Moustafa A."/>
            <person name="Platzer M."/>
            <person name="Groth M."/>
            <person name="Szafranski K."/>
            <person name="Schliwa M."/>
        </authorList>
    </citation>
    <scope>NUCLEOTIDE SEQUENCE [LARGE SCALE GENOMIC DNA]</scope>
</reference>
<dbReference type="SUPFAM" id="SSF56112">
    <property type="entry name" value="Protein kinase-like (PK-like)"/>
    <property type="match status" value="1"/>
</dbReference>
<dbReference type="Proteomes" id="UP000023152">
    <property type="component" value="Unassembled WGS sequence"/>
</dbReference>
<evidence type="ECO:0000313" key="2">
    <source>
        <dbReference type="EMBL" id="ETO02063.1"/>
    </source>
</evidence>
<dbReference type="AlphaFoldDB" id="X6LJE0"/>
<sequence length="142" mass="16047">MHCIQAKKQSMHFAQPHHWFNGNGRSCNNDHTPSLHNVDAATAHDDVVTDTDASADIGVAFGDADDNNNNNNDDNSNGDKNCNDHNNVLVLLEFEHIHSKDIIYRDLKHENLLSFYCPFPILTEAALFIFLLAYFHLCIIEI</sequence>
<accession>X6LJE0</accession>
<dbReference type="InterPro" id="IPR011009">
    <property type="entry name" value="Kinase-like_dom_sf"/>
</dbReference>
<organism evidence="2 3">
    <name type="scientific">Reticulomyxa filosa</name>
    <dbReference type="NCBI Taxonomy" id="46433"/>
    <lineage>
        <taxon>Eukaryota</taxon>
        <taxon>Sar</taxon>
        <taxon>Rhizaria</taxon>
        <taxon>Retaria</taxon>
        <taxon>Foraminifera</taxon>
        <taxon>Monothalamids</taxon>
        <taxon>Reticulomyxidae</taxon>
        <taxon>Reticulomyxa</taxon>
    </lineage>
</organism>
<keyword evidence="1" id="KW-0812">Transmembrane</keyword>
<feature type="transmembrane region" description="Helical" evidence="1">
    <location>
        <begin position="113"/>
        <end position="137"/>
    </location>
</feature>
<name>X6LJE0_RETFI</name>
<keyword evidence="1" id="KW-1133">Transmembrane helix</keyword>
<evidence type="ECO:0000256" key="1">
    <source>
        <dbReference type="SAM" id="Phobius"/>
    </source>
</evidence>
<dbReference type="EMBL" id="ASPP01036782">
    <property type="protein sequence ID" value="ETO02063.1"/>
    <property type="molecule type" value="Genomic_DNA"/>
</dbReference>
<comment type="caution">
    <text evidence="2">The sequence shown here is derived from an EMBL/GenBank/DDBJ whole genome shotgun (WGS) entry which is preliminary data.</text>
</comment>
<proteinExistence type="predicted"/>
<evidence type="ECO:0000313" key="3">
    <source>
        <dbReference type="Proteomes" id="UP000023152"/>
    </source>
</evidence>
<gene>
    <name evidence="2" type="ORF">RFI_35373</name>
</gene>
<keyword evidence="3" id="KW-1185">Reference proteome</keyword>
<protein>
    <submittedName>
        <fullName evidence="2">WD40 repeat-containing protein</fullName>
    </submittedName>
</protein>
<keyword evidence="1" id="KW-0472">Membrane</keyword>